<evidence type="ECO:0000256" key="1">
    <source>
        <dbReference type="SAM" id="MobiDB-lite"/>
    </source>
</evidence>
<feature type="domain" description="Tyrosine specific protein phosphatases" evidence="2">
    <location>
        <begin position="143"/>
        <end position="191"/>
    </location>
</feature>
<accession>A0A6A5ZK77</accession>
<dbReference type="Pfam" id="PF13350">
    <property type="entry name" value="Y_phosphatase3"/>
    <property type="match status" value="1"/>
</dbReference>
<dbReference type="PANTHER" id="PTHR31126">
    <property type="entry name" value="TYROSINE-PROTEIN PHOSPHATASE"/>
    <property type="match status" value="1"/>
</dbReference>
<dbReference type="PROSITE" id="PS50056">
    <property type="entry name" value="TYR_PHOSPHATASE_2"/>
    <property type="match status" value="1"/>
</dbReference>
<dbReference type="Proteomes" id="UP000799770">
    <property type="component" value="Unassembled WGS sequence"/>
</dbReference>
<keyword evidence="4" id="KW-1185">Reference proteome</keyword>
<evidence type="ECO:0000313" key="3">
    <source>
        <dbReference type="EMBL" id="KAF2119414.1"/>
    </source>
</evidence>
<evidence type="ECO:0000313" key="4">
    <source>
        <dbReference type="Proteomes" id="UP000799770"/>
    </source>
</evidence>
<name>A0A6A5ZK77_9PLEO</name>
<dbReference type="EMBL" id="ML977315">
    <property type="protein sequence ID" value="KAF2119414.1"/>
    <property type="molecule type" value="Genomic_DNA"/>
</dbReference>
<proteinExistence type="predicted"/>
<dbReference type="InterPro" id="IPR029021">
    <property type="entry name" value="Prot-tyrosine_phosphatase-like"/>
</dbReference>
<dbReference type="SUPFAM" id="SSF52799">
    <property type="entry name" value="(Phosphotyrosine protein) phosphatases II"/>
    <property type="match status" value="1"/>
</dbReference>
<organism evidence="3 4">
    <name type="scientific">Lophiotrema nucula</name>
    <dbReference type="NCBI Taxonomy" id="690887"/>
    <lineage>
        <taxon>Eukaryota</taxon>
        <taxon>Fungi</taxon>
        <taxon>Dikarya</taxon>
        <taxon>Ascomycota</taxon>
        <taxon>Pezizomycotina</taxon>
        <taxon>Dothideomycetes</taxon>
        <taxon>Pleosporomycetidae</taxon>
        <taxon>Pleosporales</taxon>
        <taxon>Lophiotremataceae</taxon>
        <taxon>Lophiotrema</taxon>
    </lineage>
</organism>
<dbReference type="PANTHER" id="PTHR31126:SF1">
    <property type="entry name" value="TYROSINE SPECIFIC PROTEIN PHOSPHATASES DOMAIN-CONTAINING PROTEIN"/>
    <property type="match status" value="1"/>
</dbReference>
<dbReference type="InterPro" id="IPR016130">
    <property type="entry name" value="Tyr_Pase_AS"/>
</dbReference>
<gene>
    <name evidence="3" type="ORF">BDV96DRAFT_642439</name>
</gene>
<dbReference type="InterPro" id="IPR026893">
    <property type="entry name" value="Tyr/Ser_Pase_IphP-type"/>
</dbReference>
<sequence>MANCFTTSLGRHVPVTPLHDSIHLDQIEGVNNFREIGGWPIATPSTVRDKDPEIVTKVRHGFLYRGGDTVRITAYGEMVLRYYKIKKDFDLRSKQQIEKLGSKKIDRIEYVWAPVFAEEDYTEEAAQRRYEQYAGDGTEGIVEAFIEILTHGAKMFRQVLHGFLDDKHATVFMHCTTGNNRTGVFVSLLLLLLNVPHAAVCKEYALSEKGLAKTRHVNIARLLAKGAFKEYDEAERQRRCERMLGAREESMEALITEVYRRWQGPEGYFKELVGLNDEEIKRLRTIMSTPKHVPFLPRDSIRSGDDPSVGEATSAGEDHPVGEAPG</sequence>
<dbReference type="AlphaFoldDB" id="A0A6A5ZK77"/>
<reference evidence="3" key="1">
    <citation type="journal article" date="2020" name="Stud. Mycol.">
        <title>101 Dothideomycetes genomes: a test case for predicting lifestyles and emergence of pathogens.</title>
        <authorList>
            <person name="Haridas S."/>
            <person name="Albert R."/>
            <person name="Binder M."/>
            <person name="Bloem J."/>
            <person name="Labutti K."/>
            <person name="Salamov A."/>
            <person name="Andreopoulos B."/>
            <person name="Baker S."/>
            <person name="Barry K."/>
            <person name="Bills G."/>
            <person name="Bluhm B."/>
            <person name="Cannon C."/>
            <person name="Castanera R."/>
            <person name="Culley D."/>
            <person name="Daum C."/>
            <person name="Ezra D."/>
            <person name="Gonzalez J."/>
            <person name="Henrissat B."/>
            <person name="Kuo A."/>
            <person name="Liang C."/>
            <person name="Lipzen A."/>
            <person name="Lutzoni F."/>
            <person name="Magnuson J."/>
            <person name="Mondo S."/>
            <person name="Nolan M."/>
            <person name="Ohm R."/>
            <person name="Pangilinan J."/>
            <person name="Park H.-J."/>
            <person name="Ramirez L."/>
            <person name="Alfaro M."/>
            <person name="Sun H."/>
            <person name="Tritt A."/>
            <person name="Yoshinaga Y."/>
            <person name="Zwiers L.-H."/>
            <person name="Turgeon B."/>
            <person name="Goodwin S."/>
            <person name="Spatafora J."/>
            <person name="Crous P."/>
            <person name="Grigoriev I."/>
        </authorList>
    </citation>
    <scope>NUCLEOTIDE SEQUENCE</scope>
    <source>
        <strain evidence="3">CBS 627.86</strain>
    </source>
</reference>
<dbReference type="GO" id="GO:0004721">
    <property type="term" value="F:phosphoprotein phosphatase activity"/>
    <property type="evidence" value="ECO:0007669"/>
    <property type="project" value="InterPro"/>
</dbReference>
<feature type="region of interest" description="Disordered" evidence="1">
    <location>
        <begin position="294"/>
        <end position="326"/>
    </location>
</feature>
<dbReference type="InterPro" id="IPR000387">
    <property type="entry name" value="Tyr_Pase_dom"/>
</dbReference>
<dbReference type="PROSITE" id="PS00383">
    <property type="entry name" value="TYR_PHOSPHATASE_1"/>
    <property type="match status" value="1"/>
</dbReference>
<protein>
    <submittedName>
        <fullName evidence="3">Protein-tyrosine phosphatase-like protein</fullName>
    </submittedName>
</protein>
<dbReference type="OrthoDB" id="449382at2759"/>
<feature type="compositionally biased region" description="Basic and acidic residues" evidence="1">
    <location>
        <begin position="316"/>
        <end position="326"/>
    </location>
</feature>
<dbReference type="Gene3D" id="3.90.190.10">
    <property type="entry name" value="Protein tyrosine phosphatase superfamily"/>
    <property type="match status" value="1"/>
</dbReference>
<evidence type="ECO:0000259" key="2">
    <source>
        <dbReference type="PROSITE" id="PS50056"/>
    </source>
</evidence>